<sequence>MAEYRKANEDVIKQMLKYEISSDKIPSNATDWIHAILKKKDGPMNEFHLSNASLSRVVQVDYNFSGTTASGKKWNVQYSVNADLPNDKHGHPHHYGGEIEGKDVNGSNIKAPAIHVDLSKVTAGRPNDKGYQMEEYRVTRETKRFDDGGTAEWELSSFTCRQRTSLPDPTPQSSRSLLKISPTFQNAQTLQTEENQTQLFDIRYLTKQLRDVHLCPNGRLAFLANTQTSFRLFHPNAVRCSKCKKQTIITNFPPNGLIENSIQVPNQQLYLASAVTGIGYDSLSLIMSSLSLSITSKQKFLP</sequence>
<dbReference type="EMBL" id="CAJOBC010005673">
    <property type="protein sequence ID" value="CAF3872068.1"/>
    <property type="molecule type" value="Genomic_DNA"/>
</dbReference>
<dbReference type="OrthoDB" id="10093605at2759"/>
<dbReference type="Proteomes" id="UP000681722">
    <property type="component" value="Unassembled WGS sequence"/>
</dbReference>
<reference evidence="1" key="1">
    <citation type="submission" date="2021-02" db="EMBL/GenBank/DDBJ databases">
        <authorList>
            <person name="Nowell W R."/>
        </authorList>
    </citation>
    <scope>NUCLEOTIDE SEQUENCE</scope>
</reference>
<dbReference type="Proteomes" id="UP000663829">
    <property type="component" value="Unassembled WGS sequence"/>
</dbReference>
<evidence type="ECO:0000313" key="3">
    <source>
        <dbReference type="Proteomes" id="UP000663829"/>
    </source>
</evidence>
<accession>A0A814PL78</accession>
<dbReference type="EMBL" id="CAJNOQ010005673">
    <property type="protein sequence ID" value="CAF1107466.1"/>
    <property type="molecule type" value="Genomic_DNA"/>
</dbReference>
<protein>
    <submittedName>
        <fullName evidence="1">Uncharacterized protein</fullName>
    </submittedName>
</protein>
<comment type="caution">
    <text evidence="1">The sequence shown here is derived from an EMBL/GenBank/DDBJ whole genome shotgun (WGS) entry which is preliminary data.</text>
</comment>
<evidence type="ECO:0000313" key="1">
    <source>
        <dbReference type="EMBL" id="CAF1107466.1"/>
    </source>
</evidence>
<evidence type="ECO:0000313" key="2">
    <source>
        <dbReference type="EMBL" id="CAF3872068.1"/>
    </source>
</evidence>
<organism evidence="1 3">
    <name type="scientific">Didymodactylos carnosus</name>
    <dbReference type="NCBI Taxonomy" id="1234261"/>
    <lineage>
        <taxon>Eukaryota</taxon>
        <taxon>Metazoa</taxon>
        <taxon>Spiralia</taxon>
        <taxon>Gnathifera</taxon>
        <taxon>Rotifera</taxon>
        <taxon>Eurotatoria</taxon>
        <taxon>Bdelloidea</taxon>
        <taxon>Philodinida</taxon>
        <taxon>Philodinidae</taxon>
        <taxon>Didymodactylos</taxon>
    </lineage>
</organism>
<dbReference type="AlphaFoldDB" id="A0A814PL78"/>
<name>A0A814PL78_9BILA</name>
<proteinExistence type="predicted"/>
<keyword evidence="3" id="KW-1185">Reference proteome</keyword>
<gene>
    <name evidence="1" type="ORF">GPM918_LOCUS19063</name>
    <name evidence="2" type="ORF">SRO942_LOCUS19060</name>
</gene>